<accession>A0A0G0FVH6</accession>
<evidence type="ECO:0000313" key="2">
    <source>
        <dbReference type="Proteomes" id="UP000034508"/>
    </source>
</evidence>
<dbReference type="AlphaFoldDB" id="A0A0G0FVH6"/>
<dbReference type="SFLD" id="SFLDG01129">
    <property type="entry name" value="C1.5:_HAD__Beta-PGM__Phosphata"/>
    <property type="match status" value="1"/>
</dbReference>
<dbReference type="InterPro" id="IPR023214">
    <property type="entry name" value="HAD_sf"/>
</dbReference>
<dbReference type="GO" id="GO:0005829">
    <property type="term" value="C:cytosol"/>
    <property type="evidence" value="ECO:0007669"/>
    <property type="project" value="TreeGrafter"/>
</dbReference>
<name>A0A0G0FVH6_9BACT</name>
<dbReference type="PANTHER" id="PTHR43434">
    <property type="entry name" value="PHOSPHOGLYCOLATE PHOSPHATASE"/>
    <property type="match status" value="1"/>
</dbReference>
<evidence type="ECO:0000313" key="1">
    <source>
        <dbReference type="EMBL" id="KKQ17840.1"/>
    </source>
</evidence>
<dbReference type="SFLD" id="SFLDS00003">
    <property type="entry name" value="Haloacid_Dehalogenase"/>
    <property type="match status" value="1"/>
</dbReference>
<protein>
    <recommendedName>
        <fullName evidence="3">Phosphatase</fullName>
    </recommendedName>
</protein>
<dbReference type="Pfam" id="PF13419">
    <property type="entry name" value="HAD_2"/>
    <property type="match status" value="1"/>
</dbReference>
<dbReference type="PANTHER" id="PTHR43434:SF1">
    <property type="entry name" value="PHOSPHOGLYCOLATE PHOSPHATASE"/>
    <property type="match status" value="1"/>
</dbReference>
<dbReference type="Gene3D" id="3.40.50.1000">
    <property type="entry name" value="HAD superfamily/HAD-like"/>
    <property type="match status" value="1"/>
</dbReference>
<dbReference type="Proteomes" id="UP000034508">
    <property type="component" value="Unassembled WGS sequence"/>
</dbReference>
<organism evidence="1 2">
    <name type="scientific">Berkelbacteria bacterium GW2011_GWA1_36_9</name>
    <dbReference type="NCBI Taxonomy" id="1618331"/>
    <lineage>
        <taxon>Bacteria</taxon>
        <taxon>Candidatus Berkelbacteria</taxon>
    </lineage>
</organism>
<dbReference type="EMBL" id="LBSM01000015">
    <property type="protein sequence ID" value="KKQ17840.1"/>
    <property type="molecule type" value="Genomic_DNA"/>
</dbReference>
<proteinExistence type="predicted"/>
<dbReference type="InterPro" id="IPR041492">
    <property type="entry name" value="HAD_2"/>
</dbReference>
<dbReference type="GO" id="GO:0006281">
    <property type="term" value="P:DNA repair"/>
    <property type="evidence" value="ECO:0007669"/>
    <property type="project" value="TreeGrafter"/>
</dbReference>
<comment type="caution">
    <text evidence="1">The sequence shown here is derived from an EMBL/GenBank/DDBJ whole genome shotgun (WGS) entry which is preliminary data.</text>
</comment>
<dbReference type="GO" id="GO:0008967">
    <property type="term" value="F:phosphoglycolate phosphatase activity"/>
    <property type="evidence" value="ECO:0007669"/>
    <property type="project" value="TreeGrafter"/>
</dbReference>
<dbReference type="InterPro" id="IPR023198">
    <property type="entry name" value="PGP-like_dom2"/>
</dbReference>
<dbReference type="Gene3D" id="1.10.150.240">
    <property type="entry name" value="Putative phosphatase, domain 2"/>
    <property type="match status" value="1"/>
</dbReference>
<reference evidence="1 2" key="1">
    <citation type="journal article" date="2015" name="Nature">
        <title>rRNA introns, odd ribosomes, and small enigmatic genomes across a large radiation of phyla.</title>
        <authorList>
            <person name="Brown C.T."/>
            <person name="Hug L.A."/>
            <person name="Thomas B.C."/>
            <person name="Sharon I."/>
            <person name="Castelle C.J."/>
            <person name="Singh A."/>
            <person name="Wilkins M.J."/>
            <person name="Williams K.H."/>
            <person name="Banfield J.F."/>
        </authorList>
    </citation>
    <scope>NUCLEOTIDE SEQUENCE [LARGE SCALE GENOMIC DNA]</scope>
</reference>
<dbReference type="InterPro" id="IPR050155">
    <property type="entry name" value="HAD-like_hydrolase_sf"/>
</dbReference>
<gene>
    <name evidence="1" type="ORF">US31_C0015G0006</name>
</gene>
<dbReference type="InterPro" id="IPR036412">
    <property type="entry name" value="HAD-like_sf"/>
</dbReference>
<sequence length="229" mass="25806">MSGFFKRFFSGREVPGVRLIVFDFDGTLVDTKELLLRIVSGHLAKFNISMTKNLIISFGNAPLKDYISAAGMKRDFVRSVSASINSDFIAEHKKVKPCADLQAVEKISARKVIVSNNNTYFIEKTLNYLHAEFFEKVYGSDKFRDKVHAIKSLCRKYRVSPGEVIYVADKVIDVRIAREVGCYSVIVSNKSSWSTHAEVAKEKPDYLIRSLGNLPLVIDSINMKQLSVV</sequence>
<dbReference type="SUPFAM" id="SSF56784">
    <property type="entry name" value="HAD-like"/>
    <property type="match status" value="1"/>
</dbReference>
<evidence type="ECO:0008006" key="3">
    <source>
        <dbReference type="Google" id="ProtNLM"/>
    </source>
</evidence>